<comment type="caution">
    <text evidence="7">The sequence shown here is derived from an EMBL/GenBank/DDBJ whole genome shotgun (WGS) entry which is preliminary data.</text>
</comment>
<keyword evidence="2 5" id="KW-0812">Transmembrane</keyword>
<accession>A0A9N7P364</accession>
<keyword evidence="3 5" id="KW-1133">Transmembrane helix</keyword>
<evidence type="ECO:0000256" key="4">
    <source>
        <dbReference type="ARBA" id="ARBA00023136"/>
    </source>
</evidence>
<evidence type="ECO:0000259" key="6">
    <source>
        <dbReference type="PROSITE" id="PS51380"/>
    </source>
</evidence>
<dbReference type="EMBL" id="CACSLK010034598">
    <property type="protein sequence ID" value="CAA0841784.1"/>
    <property type="molecule type" value="Genomic_DNA"/>
</dbReference>
<dbReference type="PROSITE" id="PS51380">
    <property type="entry name" value="EXS"/>
    <property type="match status" value="1"/>
</dbReference>
<keyword evidence="8" id="KW-1185">Reference proteome</keyword>
<reference evidence="7" key="1">
    <citation type="submission" date="2019-12" db="EMBL/GenBank/DDBJ databases">
        <authorList>
            <person name="Scholes J."/>
        </authorList>
    </citation>
    <scope>NUCLEOTIDE SEQUENCE</scope>
</reference>
<keyword evidence="4 5" id="KW-0472">Membrane</keyword>
<evidence type="ECO:0000256" key="2">
    <source>
        <dbReference type="ARBA" id="ARBA00022692"/>
    </source>
</evidence>
<evidence type="ECO:0000313" key="7">
    <source>
        <dbReference type="EMBL" id="CAA0841784.1"/>
    </source>
</evidence>
<dbReference type="Pfam" id="PF03124">
    <property type="entry name" value="EXS"/>
    <property type="match status" value="1"/>
</dbReference>
<dbReference type="PANTHER" id="PTHR10783">
    <property type="entry name" value="XENOTROPIC AND POLYTROPIC RETROVIRUS RECEPTOR 1-RELATED"/>
    <property type="match status" value="1"/>
</dbReference>
<dbReference type="GO" id="GO:0005737">
    <property type="term" value="C:cytoplasm"/>
    <property type="evidence" value="ECO:0007669"/>
    <property type="project" value="TreeGrafter"/>
</dbReference>
<proteinExistence type="predicted"/>
<sequence>MFGGLEPIPDNSPHLRRSGSRPVMFDIGEPGNSSEEDFLLSKKLNEMKGGVAPLSSAAIMPSPLLLWRFKVLLFFVWGFSCCKIGWDSVMRMSADLRDLFLYEAFLYYNPLLLVTMMVWLWGINLWVFAQANVGYAKIFDLDQNHLSHREIWKCATWMTIIVPTSMTAYLYLYSHGEVSLAASQPVLLYAAVAMTLIFPFDIFYLSSRYFLLRTIWRIVFPLQAISFPDFFLADIFTSMSKVFSDLERSVCRMVHRQVATIAWFEADSVCGSHAVAIPIVLVLPYIFRLFQCLRQYKDTREKTALFNALKYSTAVPVIFLSALKYHVFPEKWTNIYRPLWLLSSVLNSLYSFYWDITRDWDLSCFTRIFKFSKPHILSYLLYGRKWVYFWVIGSNLILRCTWTYKLSAHLRHNYITVFTITLLEMLRRFQWVFFRVENEWNKTNSKSNVQINMMDLSKEDDRLLGSNGHSV</sequence>
<evidence type="ECO:0000256" key="1">
    <source>
        <dbReference type="ARBA" id="ARBA00004141"/>
    </source>
</evidence>
<comment type="subcellular location">
    <subcellularLocation>
        <location evidence="1">Membrane</location>
        <topology evidence="1">Multi-pass membrane protein</topology>
    </subcellularLocation>
</comment>
<protein>
    <submittedName>
        <fullName evidence="7">EXS (ERD1/XPR1/SYG1) family protein</fullName>
    </submittedName>
</protein>
<dbReference type="Proteomes" id="UP001153555">
    <property type="component" value="Unassembled WGS sequence"/>
</dbReference>
<evidence type="ECO:0000313" key="8">
    <source>
        <dbReference type="Proteomes" id="UP001153555"/>
    </source>
</evidence>
<feature type="transmembrane region" description="Helical" evidence="5">
    <location>
        <begin position="65"/>
        <end position="86"/>
    </location>
</feature>
<dbReference type="AlphaFoldDB" id="A0A9N7P364"/>
<name>A0A9N7P364_STRHE</name>
<dbReference type="OrthoDB" id="2159384at2759"/>
<dbReference type="InterPro" id="IPR004342">
    <property type="entry name" value="EXS_C"/>
</dbReference>
<evidence type="ECO:0000256" key="3">
    <source>
        <dbReference type="ARBA" id="ARBA00022989"/>
    </source>
</evidence>
<feature type="transmembrane region" description="Helical" evidence="5">
    <location>
        <begin position="150"/>
        <end position="174"/>
    </location>
</feature>
<dbReference type="GO" id="GO:0016020">
    <property type="term" value="C:membrane"/>
    <property type="evidence" value="ECO:0007669"/>
    <property type="project" value="UniProtKB-SubCell"/>
</dbReference>
<dbReference type="PANTHER" id="PTHR10783:SF46">
    <property type="entry name" value="PROTEIN ERD1 HOMOLOG 2"/>
    <property type="match status" value="1"/>
</dbReference>
<evidence type="ECO:0000256" key="5">
    <source>
        <dbReference type="SAM" id="Phobius"/>
    </source>
</evidence>
<feature type="transmembrane region" description="Helical" evidence="5">
    <location>
        <begin position="186"/>
        <end position="206"/>
    </location>
</feature>
<organism evidence="7 8">
    <name type="scientific">Striga hermonthica</name>
    <name type="common">Purple witchweed</name>
    <name type="synonym">Buchnera hermonthica</name>
    <dbReference type="NCBI Taxonomy" id="68872"/>
    <lineage>
        <taxon>Eukaryota</taxon>
        <taxon>Viridiplantae</taxon>
        <taxon>Streptophyta</taxon>
        <taxon>Embryophyta</taxon>
        <taxon>Tracheophyta</taxon>
        <taxon>Spermatophyta</taxon>
        <taxon>Magnoliopsida</taxon>
        <taxon>eudicotyledons</taxon>
        <taxon>Gunneridae</taxon>
        <taxon>Pentapetalae</taxon>
        <taxon>asterids</taxon>
        <taxon>lamiids</taxon>
        <taxon>Lamiales</taxon>
        <taxon>Orobanchaceae</taxon>
        <taxon>Buchnereae</taxon>
        <taxon>Striga</taxon>
    </lineage>
</organism>
<feature type="domain" description="EXS" evidence="6">
    <location>
        <begin position="268"/>
        <end position="468"/>
    </location>
</feature>
<gene>
    <name evidence="7" type="ORF">SHERM_07659</name>
</gene>
<feature type="transmembrane region" description="Helical" evidence="5">
    <location>
        <begin position="106"/>
        <end position="129"/>
    </location>
</feature>